<comment type="caution">
    <text evidence="3">The sequence shown here is derived from an EMBL/GenBank/DDBJ whole genome shotgun (WGS) entry which is preliminary data.</text>
</comment>
<dbReference type="Gene3D" id="1.20.1050.10">
    <property type="match status" value="1"/>
</dbReference>
<dbReference type="InterPro" id="IPR010987">
    <property type="entry name" value="Glutathione-S-Trfase_C-like"/>
</dbReference>
<reference evidence="3" key="2">
    <citation type="submission" date="2023-01" db="EMBL/GenBank/DDBJ databases">
        <title>Draft genome sequence of Paraferrimonas sedimenticola strain NBRC 101628.</title>
        <authorList>
            <person name="Sun Q."/>
            <person name="Mori K."/>
        </authorList>
    </citation>
    <scope>NUCLEOTIDE SEQUENCE</scope>
    <source>
        <strain evidence="3">NBRC 101628</strain>
    </source>
</reference>
<dbReference type="InterPro" id="IPR004046">
    <property type="entry name" value="GST_C"/>
</dbReference>
<accession>A0AA37VUF1</accession>
<dbReference type="InterPro" id="IPR036249">
    <property type="entry name" value="Thioredoxin-like_sf"/>
</dbReference>
<proteinExistence type="predicted"/>
<dbReference type="InterPro" id="IPR004045">
    <property type="entry name" value="Glutathione_S-Trfase_N"/>
</dbReference>
<reference evidence="3" key="1">
    <citation type="journal article" date="2014" name="Int. J. Syst. Evol. Microbiol.">
        <title>Complete genome sequence of Corynebacterium casei LMG S-19264T (=DSM 44701T), isolated from a smear-ripened cheese.</title>
        <authorList>
            <consortium name="US DOE Joint Genome Institute (JGI-PGF)"/>
            <person name="Walter F."/>
            <person name="Albersmeier A."/>
            <person name="Kalinowski J."/>
            <person name="Ruckert C."/>
        </authorList>
    </citation>
    <scope>NUCLEOTIDE SEQUENCE</scope>
    <source>
        <strain evidence="3">NBRC 101628</strain>
    </source>
</reference>
<dbReference type="PROSITE" id="PS50405">
    <property type="entry name" value="GST_CTER"/>
    <property type="match status" value="1"/>
</dbReference>
<dbReference type="SFLD" id="SFLDS00019">
    <property type="entry name" value="Glutathione_Transferase_(cytos"/>
    <property type="match status" value="1"/>
</dbReference>
<dbReference type="SFLD" id="SFLDG00358">
    <property type="entry name" value="Main_(cytGST)"/>
    <property type="match status" value="1"/>
</dbReference>
<evidence type="ECO:0000313" key="3">
    <source>
        <dbReference type="EMBL" id="GLP95859.1"/>
    </source>
</evidence>
<evidence type="ECO:0000313" key="4">
    <source>
        <dbReference type="Proteomes" id="UP001161422"/>
    </source>
</evidence>
<organism evidence="3 4">
    <name type="scientific">Paraferrimonas sedimenticola</name>
    <dbReference type="NCBI Taxonomy" id="375674"/>
    <lineage>
        <taxon>Bacteria</taxon>
        <taxon>Pseudomonadati</taxon>
        <taxon>Pseudomonadota</taxon>
        <taxon>Gammaproteobacteria</taxon>
        <taxon>Alteromonadales</taxon>
        <taxon>Ferrimonadaceae</taxon>
        <taxon>Paraferrimonas</taxon>
    </lineage>
</organism>
<dbReference type="InterPro" id="IPR040079">
    <property type="entry name" value="Glutathione_S-Trfase"/>
</dbReference>
<dbReference type="Pfam" id="PF13409">
    <property type="entry name" value="GST_N_2"/>
    <property type="match status" value="1"/>
</dbReference>
<dbReference type="EMBL" id="BSNC01000003">
    <property type="protein sequence ID" value="GLP95859.1"/>
    <property type="molecule type" value="Genomic_DNA"/>
</dbReference>
<dbReference type="PANTHER" id="PTHR44051">
    <property type="entry name" value="GLUTATHIONE S-TRANSFERASE-RELATED"/>
    <property type="match status" value="1"/>
</dbReference>
<evidence type="ECO:0000259" key="1">
    <source>
        <dbReference type="PROSITE" id="PS50404"/>
    </source>
</evidence>
<keyword evidence="4" id="KW-1185">Reference proteome</keyword>
<sequence length="208" mass="23792">MSQFESMKLYQTSMTPSAMRVTLFLKEKGIEIPVEEINVREGDNLKVEFQAISANGRIPLLQLDDGSYLSESIAICRYIDALSPDDKGLFGSDPKQKGLVEMWNRMVELQGLMVGFQAFRNITGIYQDRERVIPEWGEESKLRLGEFLPTLENRLAEAEYLAGEFSIADISLWAMLKVVQALGIEWQSQYPNLQQWHQRLAKRPAFQA</sequence>
<dbReference type="InterPro" id="IPR036282">
    <property type="entry name" value="Glutathione-S-Trfase_C_sf"/>
</dbReference>
<gene>
    <name evidence="3" type="primary">gst_2</name>
    <name evidence="3" type="ORF">GCM10007895_11650</name>
</gene>
<dbReference type="Gene3D" id="3.40.30.10">
    <property type="entry name" value="Glutaredoxin"/>
    <property type="match status" value="1"/>
</dbReference>
<dbReference type="SUPFAM" id="SSF47616">
    <property type="entry name" value="GST C-terminal domain-like"/>
    <property type="match status" value="1"/>
</dbReference>
<name>A0AA37VUF1_9GAMM</name>
<dbReference type="Pfam" id="PF00043">
    <property type="entry name" value="GST_C"/>
    <property type="match status" value="1"/>
</dbReference>
<protein>
    <submittedName>
        <fullName evidence="3">Glutathione S-transferase</fullName>
    </submittedName>
</protein>
<dbReference type="InterPro" id="IPR034345">
    <property type="entry name" value="Gtt2-like_N"/>
</dbReference>
<feature type="domain" description="GST N-terminal" evidence="1">
    <location>
        <begin position="5"/>
        <end position="87"/>
    </location>
</feature>
<dbReference type="CDD" id="cd03051">
    <property type="entry name" value="GST_N_GTT2_like"/>
    <property type="match status" value="1"/>
</dbReference>
<feature type="domain" description="GST C-terminal" evidence="2">
    <location>
        <begin position="93"/>
        <end position="208"/>
    </location>
</feature>
<dbReference type="Proteomes" id="UP001161422">
    <property type="component" value="Unassembled WGS sequence"/>
</dbReference>
<dbReference type="PANTHER" id="PTHR44051:SF2">
    <property type="entry name" value="HYPOTHETICAL GLUTATHIONE S-TRANSFERASE LIKE PROTEIN"/>
    <property type="match status" value="1"/>
</dbReference>
<dbReference type="PROSITE" id="PS50404">
    <property type="entry name" value="GST_NTER"/>
    <property type="match status" value="1"/>
</dbReference>
<dbReference type="SUPFAM" id="SSF52833">
    <property type="entry name" value="Thioredoxin-like"/>
    <property type="match status" value="1"/>
</dbReference>
<evidence type="ECO:0000259" key="2">
    <source>
        <dbReference type="PROSITE" id="PS50405"/>
    </source>
</evidence>
<dbReference type="AlphaFoldDB" id="A0AA37VUF1"/>